<dbReference type="NCBIfam" id="TIGR01509">
    <property type="entry name" value="HAD-SF-IA-v3"/>
    <property type="match status" value="1"/>
</dbReference>
<dbReference type="Pfam" id="PF00702">
    <property type="entry name" value="Hydrolase"/>
    <property type="match status" value="1"/>
</dbReference>
<evidence type="ECO:0000313" key="1">
    <source>
        <dbReference type="EMBL" id="RRO86927.1"/>
    </source>
</evidence>
<dbReference type="EMBL" id="PQNK01000006">
    <property type="protein sequence ID" value="RRO86927.1"/>
    <property type="molecule type" value="Genomic_DNA"/>
</dbReference>
<dbReference type="InterPro" id="IPR023214">
    <property type="entry name" value="HAD_sf"/>
</dbReference>
<evidence type="ECO:0000313" key="3">
    <source>
        <dbReference type="Proteomes" id="UP000276526"/>
    </source>
</evidence>
<name>A0A3R8R2H3_9CORY</name>
<dbReference type="GO" id="GO:0016787">
    <property type="term" value="F:hydrolase activity"/>
    <property type="evidence" value="ECO:0007669"/>
    <property type="project" value="UniProtKB-KW"/>
</dbReference>
<dbReference type="Proteomes" id="UP000276526">
    <property type="component" value="Unassembled WGS sequence"/>
</dbReference>
<keyword evidence="4" id="KW-1185">Reference proteome</keyword>
<dbReference type="RefSeq" id="WP_010268030.1">
    <property type="nucleotide sequence ID" value="NZ_CP066067.1"/>
</dbReference>
<dbReference type="InterPro" id="IPR036412">
    <property type="entry name" value="HAD-like_sf"/>
</dbReference>
<gene>
    <name evidence="2" type="ORF">CXF42_09340</name>
    <name evidence="1" type="ORF">CXF48_04715</name>
</gene>
<dbReference type="OrthoDB" id="9795007at2"/>
<dbReference type="GeneID" id="60807928"/>
<protein>
    <submittedName>
        <fullName evidence="1">HAD family hydrolase</fullName>
    </submittedName>
</protein>
<dbReference type="Proteomes" id="UP000278422">
    <property type="component" value="Unassembled WGS sequence"/>
</dbReference>
<organism evidence="1 3">
    <name type="scientific">Corynebacterium bovis</name>
    <dbReference type="NCBI Taxonomy" id="36808"/>
    <lineage>
        <taxon>Bacteria</taxon>
        <taxon>Bacillati</taxon>
        <taxon>Actinomycetota</taxon>
        <taxon>Actinomycetes</taxon>
        <taxon>Mycobacteriales</taxon>
        <taxon>Corynebacteriaceae</taxon>
        <taxon>Corynebacterium</taxon>
    </lineage>
</organism>
<proteinExistence type="predicted"/>
<dbReference type="SUPFAM" id="SSF56784">
    <property type="entry name" value="HAD-like"/>
    <property type="match status" value="1"/>
</dbReference>
<dbReference type="EMBL" id="PQNQ01000033">
    <property type="protein sequence ID" value="RRQ02707.1"/>
    <property type="molecule type" value="Genomic_DNA"/>
</dbReference>
<evidence type="ECO:0000313" key="4">
    <source>
        <dbReference type="Proteomes" id="UP000278422"/>
    </source>
</evidence>
<accession>A0A3R8R2H3</accession>
<reference evidence="3 4" key="1">
    <citation type="submission" date="2018-01" db="EMBL/GenBank/DDBJ databases">
        <title>Twenty Corynebacterium bovis Genomes.</title>
        <authorList>
            <person name="Gulvik C.A."/>
        </authorList>
    </citation>
    <scope>NUCLEOTIDE SEQUENCE [LARGE SCALE GENOMIC DNA]</scope>
    <source>
        <strain evidence="2 4">16-2004</strain>
        <strain evidence="1 3">F6900</strain>
    </source>
</reference>
<comment type="caution">
    <text evidence="1">The sequence shown here is derived from an EMBL/GenBank/DDBJ whole genome shotgun (WGS) entry which is preliminary data.</text>
</comment>
<keyword evidence="1" id="KW-0378">Hydrolase</keyword>
<dbReference type="InterPro" id="IPR006439">
    <property type="entry name" value="HAD-SF_hydro_IA"/>
</dbReference>
<evidence type="ECO:0000313" key="2">
    <source>
        <dbReference type="EMBL" id="RRQ02707.1"/>
    </source>
</evidence>
<dbReference type="Gene3D" id="3.40.50.1000">
    <property type="entry name" value="HAD superfamily/HAD-like"/>
    <property type="match status" value="1"/>
</dbReference>
<sequence>MRGLIVDYCGVLDGAEEDRRRWRKLLTALRQEGVATAILSNDPGGSGADPIRTWQEAGYVDHVVLSGEIGAEKPGEEAFRVTAERMELPQSDCVLVDDSILNIRGAVENGLVAVYYQQFDRAVVEIVNLFDVEGEF</sequence>
<dbReference type="AlphaFoldDB" id="A0A3R8R2H3"/>